<organism evidence="1 2">
    <name type="scientific">Castanea mollissima</name>
    <name type="common">Chinese chestnut</name>
    <dbReference type="NCBI Taxonomy" id="60419"/>
    <lineage>
        <taxon>Eukaryota</taxon>
        <taxon>Viridiplantae</taxon>
        <taxon>Streptophyta</taxon>
        <taxon>Embryophyta</taxon>
        <taxon>Tracheophyta</taxon>
        <taxon>Spermatophyta</taxon>
        <taxon>Magnoliopsida</taxon>
        <taxon>eudicotyledons</taxon>
        <taxon>Gunneridae</taxon>
        <taxon>Pentapetalae</taxon>
        <taxon>rosids</taxon>
        <taxon>fabids</taxon>
        <taxon>Fagales</taxon>
        <taxon>Fagaceae</taxon>
        <taxon>Castanea</taxon>
    </lineage>
</organism>
<dbReference type="EMBL" id="JRKL02000249">
    <property type="protein sequence ID" value="KAF3973377.1"/>
    <property type="molecule type" value="Genomic_DNA"/>
</dbReference>
<keyword evidence="2" id="KW-1185">Reference proteome</keyword>
<accession>A0A8J4VWW6</accession>
<gene>
    <name evidence="1" type="ORF">CMV_003202</name>
</gene>
<proteinExistence type="predicted"/>
<comment type="caution">
    <text evidence="1">The sequence shown here is derived from an EMBL/GenBank/DDBJ whole genome shotgun (WGS) entry which is preliminary data.</text>
</comment>
<name>A0A8J4VWW6_9ROSI</name>
<evidence type="ECO:0000313" key="2">
    <source>
        <dbReference type="Proteomes" id="UP000737018"/>
    </source>
</evidence>
<reference evidence="1" key="1">
    <citation type="submission" date="2020-03" db="EMBL/GenBank/DDBJ databases">
        <title>Castanea mollissima Vanexum genome sequencing.</title>
        <authorList>
            <person name="Staton M."/>
        </authorList>
    </citation>
    <scope>NUCLEOTIDE SEQUENCE</scope>
    <source>
        <tissue evidence="1">Leaf</tissue>
    </source>
</reference>
<dbReference type="Proteomes" id="UP000737018">
    <property type="component" value="Unassembled WGS sequence"/>
</dbReference>
<protein>
    <submittedName>
        <fullName evidence="1">Uncharacterized protein</fullName>
    </submittedName>
</protein>
<sequence>MLRWLLHLDDTHVFRRVLDLKPYRFRATGFNWAKPTNPILDPPDSNPDPPPKPILLPTKSTATTWFLFFKCPQLFARLNFPNLRHHGSCVGSDLDPFFFFFQSFTFEKFIGIEGLIGGKRHSEKLNERERENRRSSEIGKID</sequence>
<evidence type="ECO:0000313" key="1">
    <source>
        <dbReference type="EMBL" id="KAF3973377.1"/>
    </source>
</evidence>
<dbReference type="AlphaFoldDB" id="A0A8J4VWW6"/>